<name>A0A377TTZ7_KLEPN</name>
<accession>A0A377TTZ7</accession>
<dbReference type="AlphaFoldDB" id="A0A377TTZ7"/>
<sequence length="92" mass="9685">MIETVDGSALYVHSAEQVNQMCTKSHFFPYRLGCRGPAGGRSIARRAGNGRLLFQQPGLQRGANGAVSWYSAASQASTVAIALVNSDSAAAR</sequence>
<organism evidence="1 2">
    <name type="scientific">Klebsiella pneumoniae</name>
    <dbReference type="NCBI Taxonomy" id="573"/>
    <lineage>
        <taxon>Bacteria</taxon>
        <taxon>Pseudomonadati</taxon>
        <taxon>Pseudomonadota</taxon>
        <taxon>Gammaproteobacteria</taxon>
        <taxon>Enterobacterales</taxon>
        <taxon>Enterobacteriaceae</taxon>
        <taxon>Klebsiella/Raoultella group</taxon>
        <taxon>Klebsiella</taxon>
        <taxon>Klebsiella pneumoniae complex</taxon>
    </lineage>
</organism>
<proteinExistence type="predicted"/>
<dbReference type="Proteomes" id="UP000254938">
    <property type="component" value="Unassembled WGS sequence"/>
</dbReference>
<evidence type="ECO:0000313" key="2">
    <source>
        <dbReference type="Proteomes" id="UP000254938"/>
    </source>
</evidence>
<dbReference type="EMBL" id="UGKQ01000007">
    <property type="protein sequence ID" value="STS81357.1"/>
    <property type="molecule type" value="Genomic_DNA"/>
</dbReference>
<evidence type="ECO:0000313" key="1">
    <source>
        <dbReference type="EMBL" id="STS81357.1"/>
    </source>
</evidence>
<reference evidence="1 2" key="1">
    <citation type="submission" date="2018-06" db="EMBL/GenBank/DDBJ databases">
        <authorList>
            <consortium name="Pathogen Informatics"/>
            <person name="Doyle S."/>
        </authorList>
    </citation>
    <scope>NUCLEOTIDE SEQUENCE [LARGE SCALE GENOMIC DNA]</scope>
    <source>
        <strain evidence="1 2">NCTC9140</strain>
    </source>
</reference>
<gene>
    <name evidence="1" type="ORF">NCTC9140_03094</name>
</gene>
<protein>
    <submittedName>
        <fullName evidence="1">Uncharacterized protein</fullName>
    </submittedName>
</protein>